<keyword evidence="2" id="KW-0732">Signal</keyword>
<sequence>MIVNTYTILVLGLICPLVAPPITLEVEEPCNEIELCNEFYTLTTTDGTSIYGGVVEQYTIDDNIYLIIKDHDMPYYFVSLKKTKKNDVYDTNLEGVIAKKVEKIINSTNNLAAMDPEHLKSLSLEEREAIFHEFVVTYGNYSNSCNIFLIINDHDAYYFVSLKEAKETDVYATYLEGVIAKKVEDDVYLKNNLTALEQDHLKLLSFEERQAIFDEFVTTYKNYSNSCTANYSILQKVFKVNLVQFINILNNTMESTEPIKQPTRKNDIFNDIAIIIIIFSFKLLYYLFKRIIFPLKKLLSSIWENLSSLFTNRNHSNQVRYTAPVQKDQNGGK</sequence>
<evidence type="ECO:0000256" key="1">
    <source>
        <dbReference type="SAM" id="Phobius"/>
    </source>
</evidence>
<feature type="chain" id="PRO_5044651043" evidence="2">
    <location>
        <begin position="21"/>
        <end position="333"/>
    </location>
</feature>
<reference evidence="3 4" key="1">
    <citation type="submission" date="2025-04" db="UniProtKB">
        <authorList>
            <consortium name="RefSeq"/>
        </authorList>
    </citation>
    <scope>IDENTIFICATION</scope>
    <source>
        <tissue evidence="3 4">Whole insect</tissue>
    </source>
</reference>
<dbReference type="RefSeq" id="XP_028149951.1">
    <property type="nucleotide sequence ID" value="XM_028294150.1"/>
</dbReference>
<evidence type="ECO:0000313" key="4">
    <source>
        <dbReference type="RefSeq" id="XP_028149952.1"/>
    </source>
</evidence>
<evidence type="ECO:0000256" key="2">
    <source>
        <dbReference type="SAM" id="SignalP"/>
    </source>
</evidence>
<feature type="transmembrane region" description="Helical" evidence="1">
    <location>
        <begin position="268"/>
        <end position="288"/>
    </location>
</feature>
<feature type="signal peptide" evidence="2">
    <location>
        <begin position="1"/>
        <end position="20"/>
    </location>
</feature>
<dbReference type="RefSeq" id="XP_028149952.1">
    <property type="nucleotide sequence ID" value="XM_028294151.1"/>
</dbReference>
<accession>A0A6P7GVA6</accession>
<keyword evidence="1" id="KW-0472">Membrane</keyword>
<keyword evidence="1" id="KW-1133">Transmembrane helix</keyword>
<protein>
    <submittedName>
        <fullName evidence="3 4">Uncharacterized protein LOC114343335</fullName>
    </submittedName>
</protein>
<evidence type="ECO:0000313" key="3">
    <source>
        <dbReference type="RefSeq" id="XP_028149951.1"/>
    </source>
</evidence>
<keyword evidence="1" id="KW-0812">Transmembrane</keyword>
<dbReference type="AlphaFoldDB" id="A0A6P7GVA6"/>
<gene>
    <name evidence="3 4" type="primary">LOC114343335</name>
</gene>
<proteinExistence type="predicted"/>
<name>A0A6P7GVA6_DIAVI</name>
<organism evidence="4">
    <name type="scientific">Diabrotica virgifera virgifera</name>
    <name type="common">western corn rootworm</name>
    <dbReference type="NCBI Taxonomy" id="50390"/>
    <lineage>
        <taxon>Eukaryota</taxon>
        <taxon>Metazoa</taxon>
        <taxon>Ecdysozoa</taxon>
        <taxon>Arthropoda</taxon>
        <taxon>Hexapoda</taxon>
        <taxon>Insecta</taxon>
        <taxon>Pterygota</taxon>
        <taxon>Neoptera</taxon>
        <taxon>Endopterygota</taxon>
        <taxon>Coleoptera</taxon>
        <taxon>Polyphaga</taxon>
        <taxon>Cucujiformia</taxon>
        <taxon>Chrysomeloidea</taxon>
        <taxon>Chrysomelidae</taxon>
        <taxon>Galerucinae</taxon>
        <taxon>Diabroticina</taxon>
        <taxon>Diabroticites</taxon>
        <taxon>Diabrotica</taxon>
    </lineage>
</organism>